<dbReference type="STRING" id="1618646.UW57_C0024G0001"/>
<evidence type="ECO:0000313" key="2">
    <source>
        <dbReference type="EMBL" id="KKT61982.1"/>
    </source>
</evidence>
<keyword evidence="1" id="KW-0472">Membrane</keyword>
<reference evidence="2 3" key="1">
    <citation type="journal article" date="2015" name="Nature">
        <title>rRNA introns, odd ribosomes, and small enigmatic genomes across a large radiation of phyla.</title>
        <authorList>
            <person name="Brown C.T."/>
            <person name="Hug L.A."/>
            <person name="Thomas B.C."/>
            <person name="Sharon I."/>
            <person name="Castelle C.J."/>
            <person name="Singh A."/>
            <person name="Wilkins M.J."/>
            <person name="Williams K.H."/>
            <person name="Banfield J.F."/>
        </authorList>
    </citation>
    <scope>NUCLEOTIDE SEQUENCE [LARGE SCALE GENOMIC DNA]</scope>
</reference>
<proteinExistence type="predicted"/>
<feature type="transmembrane region" description="Helical" evidence="1">
    <location>
        <begin position="6"/>
        <end position="23"/>
    </location>
</feature>
<dbReference type="AlphaFoldDB" id="A0A0G1L070"/>
<gene>
    <name evidence="2" type="ORF">UW57_C0024G0001</name>
</gene>
<evidence type="ECO:0000313" key="3">
    <source>
        <dbReference type="Proteomes" id="UP000034652"/>
    </source>
</evidence>
<comment type="caution">
    <text evidence="2">The sequence shown here is derived from an EMBL/GenBank/DDBJ whole genome shotgun (WGS) entry which is preliminary data.</text>
</comment>
<feature type="non-terminal residue" evidence="2">
    <location>
        <position position="1"/>
    </location>
</feature>
<dbReference type="Proteomes" id="UP000034652">
    <property type="component" value="Unassembled WGS sequence"/>
</dbReference>
<evidence type="ECO:0000256" key="1">
    <source>
        <dbReference type="SAM" id="Phobius"/>
    </source>
</evidence>
<accession>A0A0G1L070</accession>
<name>A0A0G1L070_9BACT</name>
<protein>
    <submittedName>
        <fullName evidence="2">Uncharacterized protein</fullName>
    </submittedName>
</protein>
<dbReference type="EMBL" id="LCIV01000024">
    <property type="protein sequence ID" value="KKT61982.1"/>
    <property type="molecule type" value="Genomic_DNA"/>
</dbReference>
<keyword evidence="1" id="KW-0812">Transmembrane</keyword>
<keyword evidence="1" id="KW-1133">Transmembrane helix</keyword>
<sequence>RPEFAALLMSVSSIIVAVNAVLLKRVEKDLVAV</sequence>
<organism evidence="2 3">
    <name type="scientific">Candidatus Giovannonibacteria bacterium GW2011_GWA1_44_29</name>
    <dbReference type="NCBI Taxonomy" id="1618646"/>
    <lineage>
        <taxon>Bacteria</taxon>
        <taxon>Candidatus Giovannoniibacteriota</taxon>
    </lineage>
</organism>